<organism evidence="1 2">
    <name type="scientific">Vespula vulgaris</name>
    <name type="common">Yellow jacket</name>
    <name type="synonym">Wasp</name>
    <dbReference type="NCBI Taxonomy" id="7454"/>
    <lineage>
        <taxon>Eukaryota</taxon>
        <taxon>Metazoa</taxon>
        <taxon>Ecdysozoa</taxon>
        <taxon>Arthropoda</taxon>
        <taxon>Hexapoda</taxon>
        <taxon>Insecta</taxon>
        <taxon>Pterygota</taxon>
        <taxon>Neoptera</taxon>
        <taxon>Endopterygota</taxon>
        <taxon>Hymenoptera</taxon>
        <taxon>Apocrita</taxon>
        <taxon>Aculeata</taxon>
        <taxon>Vespoidea</taxon>
        <taxon>Vespidae</taxon>
        <taxon>Vespinae</taxon>
        <taxon>Vespula</taxon>
    </lineage>
</organism>
<dbReference type="Proteomes" id="UP000614350">
    <property type="component" value="Unassembled WGS sequence"/>
</dbReference>
<gene>
    <name evidence="1" type="ORF">HZH66_012884</name>
</gene>
<accession>A0A834JAQ4</accession>
<evidence type="ECO:0000313" key="2">
    <source>
        <dbReference type="Proteomes" id="UP000614350"/>
    </source>
</evidence>
<protein>
    <submittedName>
        <fullName evidence="1">Uncharacterized protein</fullName>
    </submittedName>
</protein>
<proteinExistence type="predicted"/>
<dbReference type="EMBL" id="JACSEA010000017">
    <property type="protein sequence ID" value="KAF7383534.1"/>
    <property type="molecule type" value="Genomic_DNA"/>
</dbReference>
<sequence length="76" mass="8988">MRVKSLLNTTKFSRPSIDECVRPRILSSSFEMLSARRFRETICSRESNASELNTINKQLVTFKYYEVFIFVEFVVK</sequence>
<keyword evidence="2" id="KW-1185">Reference proteome</keyword>
<evidence type="ECO:0000313" key="1">
    <source>
        <dbReference type="EMBL" id="KAF7383534.1"/>
    </source>
</evidence>
<name>A0A834JAQ4_VESVU</name>
<dbReference type="AlphaFoldDB" id="A0A834JAQ4"/>
<comment type="caution">
    <text evidence="1">The sequence shown here is derived from an EMBL/GenBank/DDBJ whole genome shotgun (WGS) entry which is preliminary data.</text>
</comment>
<reference evidence="1" key="1">
    <citation type="journal article" date="2020" name="G3 (Bethesda)">
        <title>High-Quality Assemblies for Three Invasive Social Wasps from the &lt;i&gt;Vespula&lt;/i&gt; Genus.</title>
        <authorList>
            <person name="Harrop T.W.R."/>
            <person name="Guhlin J."/>
            <person name="McLaughlin G.M."/>
            <person name="Permina E."/>
            <person name="Stockwell P."/>
            <person name="Gilligan J."/>
            <person name="Le Lec M.F."/>
            <person name="Gruber M.A.M."/>
            <person name="Quinn O."/>
            <person name="Lovegrove M."/>
            <person name="Duncan E.J."/>
            <person name="Remnant E.J."/>
            <person name="Van Eeckhoven J."/>
            <person name="Graham B."/>
            <person name="Knapp R.A."/>
            <person name="Langford K.W."/>
            <person name="Kronenberg Z."/>
            <person name="Press M.O."/>
            <person name="Eacker S.M."/>
            <person name="Wilson-Rankin E.E."/>
            <person name="Purcell J."/>
            <person name="Lester P.J."/>
            <person name="Dearden P.K."/>
        </authorList>
    </citation>
    <scope>NUCLEOTIDE SEQUENCE</scope>
    <source>
        <strain evidence="1">Marl-1</strain>
    </source>
</reference>